<reference evidence="6 7" key="1">
    <citation type="submission" date="2019-03" db="EMBL/GenBank/DDBJ databases">
        <title>Deep-cultivation of Planctomycetes and their phenomic and genomic characterization uncovers novel biology.</title>
        <authorList>
            <person name="Wiegand S."/>
            <person name="Jogler M."/>
            <person name="Boedeker C."/>
            <person name="Pinto D."/>
            <person name="Vollmers J."/>
            <person name="Rivas-Marin E."/>
            <person name="Kohn T."/>
            <person name="Peeters S.H."/>
            <person name="Heuer A."/>
            <person name="Rast P."/>
            <person name="Oberbeckmann S."/>
            <person name="Bunk B."/>
            <person name="Jeske O."/>
            <person name="Meyerdierks A."/>
            <person name="Storesund J.E."/>
            <person name="Kallscheuer N."/>
            <person name="Luecker S."/>
            <person name="Lage O.M."/>
            <person name="Pohl T."/>
            <person name="Merkel B.J."/>
            <person name="Hornburger P."/>
            <person name="Mueller R.-W."/>
            <person name="Bruemmer F."/>
            <person name="Labrenz M."/>
            <person name="Spormann A.M."/>
            <person name="Op den Camp H."/>
            <person name="Overmann J."/>
            <person name="Amann R."/>
            <person name="Jetten M.S.M."/>
            <person name="Mascher T."/>
            <person name="Medema M.H."/>
            <person name="Devos D.P."/>
            <person name="Kaster A.-K."/>
            <person name="Ovreas L."/>
            <person name="Rohde M."/>
            <person name="Galperin M.Y."/>
            <person name="Jogler C."/>
        </authorList>
    </citation>
    <scope>NUCLEOTIDE SEQUENCE [LARGE SCALE GENOMIC DNA]</scope>
    <source>
        <strain evidence="6 7">V144</strain>
    </source>
</reference>
<feature type="domain" description="Bacterial type II secretion system protein E" evidence="5">
    <location>
        <begin position="421"/>
        <end position="435"/>
    </location>
</feature>
<evidence type="ECO:0000313" key="6">
    <source>
        <dbReference type="EMBL" id="QDU00127.1"/>
    </source>
</evidence>
<organism evidence="6 7">
    <name type="scientific">Gimesia aquarii</name>
    <dbReference type="NCBI Taxonomy" id="2527964"/>
    <lineage>
        <taxon>Bacteria</taxon>
        <taxon>Pseudomonadati</taxon>
        <taxon>Planctomycetota</taxon>
        <taxon>Planctomycetia</taxon>
        <taxon>Planctomycetales</taxon>
        <taxon>Planctomycetaceae</taxon>
        <taxon>Gimesia</taxon>
    </lineage>
</organism>
<dbReference type="Pfam" id="PF00437">
    <property type="entry name" value="T2SSE"/>
    <property type="match status" value="1"/>
</dbReference>
<keyword evidence="4" id="KW-0812">Transmembrane</keyword>
<dbReference type="SUPFAM" id="SSF52540">
    <property type="entry name" value="P-loop containing nucleoside triphosphate hydrolases"/>
    <property type="match status" value="1"/>
</dbReference>
<proteinExistence type="inferred from homology"/>
<keyword evidence="3" id="KW-0067">ATP-binding</keyword>
<evidence type="ECO:0000313" key="7">
    <source>
        <dbReference type="Proteomes" id="UP000318704"/>
    </source>
</evidence>
<evidence type="ECO:0000256" key="3">
    <source>
        <dbReference type="ARBA" id="ARBA00022840"/>
    </source>
</evidence>
<name>A0A517W4E3_9PLAN</name>
<dbReference type="InterPro" id="IPR001482">
    <property type="entry name" value="T2SS/T4SS_dom"/>
</dbReference>
<sequence length="605" mass="68047">MKSTWACLIAILCFTTHLTEIHAQPRLNDDGETEENQRTIANVSAIGQYPPLPVPFFRGNDPRFTNSQGFYFHFWKFLLVVLLFLLWAKTSSWVDEDSRGLKSNTEFWSSAILVAGGLGFLLVFCMPSFIVGFFVLLLAYGTPLGFYIHERNAKVPPSSRVMTPDHIRNLTIRYLARMGIRIGGTKTQQAAVGPDIRFIGKSSTGRGDDPTSSRRVENSRGFLAAKELVYDAIMRRATDVHLEPKDDEVGVRLRIDGVMYPTEGFDRSIGEAVLNIFKVLGAMDITERRRPQDGSFRAIMPDREIDFRLASQGTRHGEKMSLRILDQTNSIASLSELGLRKQLVDKLGTIVKQPHGLFLCCGPTGAGKSTTLFAALHEIDSYQRNIITVEDPVEYRIENVTQIEINQKAGQTFAESLRSILRQDPDVVMIGEIRDAETARIACQAANTGHMVFSTVHANDTFTALYRLIDLEVEPFMLASSLSALLAQRLARRLCPDCKEPYQPNPEFLKKANLPPDKVKCFYRLPKSREFVCPTCSGLGYMGRISVVELLEFNERMRDMIRDASNMSQLKAQARKNGMLYMKEEGLRLVVKGITSIDELLRVVK</sequence>
<dbReference type="KEGG" id="gaw:V144x_56400"/>
<dbReference type="Proteomes" id="UP000318704">
    <property type="component" value="Chromosome"/>
</dbReference>
<dbReference type="GO" id="GO:0005886">
    <property type="term" value="C:plasma membrane"/>
    <property type="evidence" value="ECO:0007669"/>
    <property type="project" value="TreeGrafter"/>
</dbReference>
<dbReference type="InterPro" id="IPR027417">
    <property type="entry name" value="P-loop_NTPase"/>
</dbReference>
<dbReference type="AlphaFoldDB" id="A0A517W4E3"/>
<dbReference type="EMBL" id="CP037920">
    <property type="protein sequence ID" value="QDU00127.1"/>
    <property type="molecule type" value="Genomic_DNA"/>
</dbReference>
<dbReference type="GO" id="GO:0016887">
    <property type="term" value="F:ATP hydrolysis activity"/>
    <property type="evidence" value="ECO:0007669"/>
    <property type="project" value="TreeGrafter"/>
</dbReference>
<gene>
    <name evidence="6" type="primary">epsE_3</name>
    <name evidence="6" type="ORF">V144x_56400</name>
</gene>
<keyword evidence="2" id="KW-0547">Nucleotide-binding</keyword>
<dbReference type="Gene3D" id="3.30.450.90">
    <property type="match status" value="1"/>
</dbReference>
<dbReference type="CDD" id="cd01129">
    <property type="entry name" value="PulE-GspE-like"/>
    <property type="match status" value="1"/>
</dbReference>
<keyword evidence="4" id="KW-1133">Transmembrane helix</keyword>
<keyword evidence="4" id="KW-0472">Membrane</keyword>
<dbReference type="RefSeq" id="WP_232102659.1">
    <property type="nucleotide sequence ID" value="NZ_CP037920.1"/>
</dbReference>
<dbReference type="GO" id="GO:0005524">
    <property type="term" value="F:ATP binding"/>
    <property type="evidence" value="ECO:0007669"/>
    <property type="project" value="UniProtKB-KW"/>
</dbReference>
<dbReference type="PANTHER" id="PTHR30258">
    <property type="entry name" value="TYPE II SECRETION SYSTEM PROTEIN GSPE-RELATED"/>
    <property type="match status" value="1"/>
</dbReference>
<evidence type="ECO:0000256" key="1">
    <source>
        <dbReference type="ARBA" id="ARBA00006611"/>
    </source>
</evidence>
<comment type="similarity">
    <text evidence="1">Belongs to the GSP E family.</text>
</comment>
<dbReference type="PANTHER" id="PTHR30258:SF2">
    <property type="entry name" value="COMG OPERON PROTEIN 1"/>
    <property type="match status" value="1"/>
</dbReference>
<protein>
    <submittedName>
        <fullName evidence="6">Type II secretion system protein E</fullName>
    </submittedName>
</protein>
<feature type="transmembrane region" description="Helical" evidence="4">
    <location>
        <begin position="107"/>
        <end position="140"/>
    </location>
</feature>
<evidence type="ECO:0000256" key="4">
    <source>
        <dbReference type="SAM" id="Phobius"/>
    </source>
</evidence>
<dbReference type="PROSITE" id="PS00662">
    <property type="entry name" value="T2SP_E"/>
    <property type="match status" value="1"/>
</dbReference>
<feature type="transmembrane region" description="Helical" evidence="4">
    <location>
        <begin position="70"/>
        <end position="87"/>
    </location>
</feature>
<evidence type="ECO:0000259" key="5">
    <source>
        <dbReference type="PROSITE" id="PS00662"/>
    </source>
</evidence>
<dbReference type="Gene3D" id="3.40.50.300">
    <property type="entry name" value="P-loop containing nucleotide triphosphate hydrolases"/>
    <property type="match status" value="1"/>
</dbReference>
<accession>A0A517W4E3</accession>
<evidence type="ECO:0000256" key="2">
    <source>
        <dbReference type="ARBA" id="ARBA00022741"/>
    </source>
</evidence>